<evidence type="ECO:0000256" key="1">
    <source>
        <dbReference type="SAM" id="MobiDB-lite"/>
    </source>
</evidence>
<dbReference type="Proteomes" id="UP000011666">
    <property type="component" value="Unassembled WGS sequence"/>
</dbReference>
<evidence type="ECO:0000313" key="3">
    <source>
        <dbReference type="Proteomes" id="UP000011666"/>
    </source>
</evidence>
<comment type="caution">
    <text evidence="2">The sequence shown here is derived from an EMBL/GenBank/DDBJ whole genome shotgun (WGS) entry which is preliminary data.</text>
</comment>
<gene>
    <name evidence="2" type="ORF">GS4_19_01050</name>
</gene>
<feature type="region of interest" description="Disordered" evidence="1">
    <location>
        <begin position="194"/>
        <end position="214"/>
    </location>
</feature>
<dbReference type="Pfam" id="PF13830">
    <property type="entry name" value="DUF4192"/>
    <property type="match status" value="1"/>
</dbReference>
<organism evidence="2 3">
    <name type="scientific">Gordonia soli NBRC 108243</name>
    <dbReference type="NCBI Taxonomy" id="1223545"/>
    <lineage>
        <taxon>Bacteria</taxon>
        <taxon>Bacillati</taxon>
        <taxon>Actinomycetota</taxon>
        <taxon>Actinomycetes</taxon>
        <taxon>Mycobacteriales</taxon>
        <taxon>Gordoniaceae</taxon>
        <taxon>Gordonia</taxon>
    </lineage>
</organism>
<keyword evidence="3" id="KW-1185">Reference proteome</keyword>
<dbReference type="OrthoDB" id="3264463at2"/>
<dbReference type="eggNOG" id="ENOG5031GJC">
    <property type="taxonomic scope" value="Bacteria"/>
</dbReference>
<dbReference type="AlphaFoldDB" id="M0QJX8"/>
<accession>M0QJX8</accession>
<dbReference type="STRING" id="1223545.GS4_19_01050"/>
<proteinExistence type="predicted"/>
<sequence length="364" mass="39704">MTTDRRQGMFDPTTLLTALPALLGFIPERSIILIAFAADDSICATMRHDLVLTPAGAPHRSMPVLLRELGEICVRYAATSVLLVIVDDRYPGDDPRYRRIAAVADRHLAASGGVYAAFFADDLTEGRPWRTIWHPTDDLDRFPPPIVMPAGVDEAGFVRDPHTSATAMREAITSGRRILAKRSEMVAMLSETEHCDNRHHPDPDGVAEQSNSPRPSGELLQFVFDQVLAPSSALDCATVRTLERAITTLEVRDGLLALSVTDHRAAVEELWRQLARRLRGSGRASAATLLAHLHYVGGDGAYAGVALDCALTADPHWTLATLLDRALRAGLHPDVVMWPMVDDSYEVAARLGVQLPAITMRDAG</sequence>
<dbReference type="EMBL" id="BANX01000019">
    <property type="protein sequence ID" value="GAC68915.1"/>
    <property type="molecule type" value="Genomic_DNA"/>
</dbReference>
<name>M0QJX8_9ACTN</name>
<dbReference type="RefSeq" id="WP_007621471.1">
    <property type="nucleotide sequence ID" value="NZ_BANX01000019.1"/>
</dbReference>
<evidence type="ECO:0000313" key="2">
    <source>
        <dbReference type="EMBL" id="GAC68915.1"/>
    </source>
</evidence>
<dbReference type="InterPro" id="IPR025447">
    <property type="entry name" value="DUF4192"/>
</dbReference>
<feature type="compositionally biased region" description="Basic and acidic residues" evidence="1">
    <location>
        <begin position="194"/>
        <end position="203"/>
    </location>
</feature>
<reference evidence="2 3" key="1">
    <citation type="submission" date="2013-01" db="EMBL/GenBank/DDBJ databases">
        <title>Whole genome shotgun sequence of Gordonia soli NBRC 108243.</title>
        <authorList>
            <person name="Isaki-Nakamura S."/>
            <person name="Hosoyama A."/>
            <person name="Tsuchikane K."/>
            <person name="Ando Y."/>
            <person name="Baba S."/>
            <person name="Ohji S."/>
            <person name="Hamada M."/>
            <person name="Tamura T."/>
            <person name="Yamazoe A."/>
            <person name="Yamazaki S."/>
            <person name="Fujita N."/>
        </authorList>
    </citation>
    <scope>NUCLEOTIDE SEQUENCE [LARGE SCALE GENOMIC DNA]</scope>
    <source>
        <strain evidence="2 3">NBRC 108243</strain>
    </source>
</reference>
<evidence type="ECO:0008006" key="4">
    <source>
        <dbReference type="Google" id="ProtNLM"/>
    </source>
</evidence>
<protein>
    <recommendedName>
        <fullName evidence="4">DUF4192 domain-containing protein</fullName>
    </recommendedName>
</protein>